<evidence type="ECO:0000313" key="4">
    <source>
        <dbReference type="Proteomes" id="UP000198656"/>
    </source>
</evidence>
<dbReference type="OrthoDB" id="2187867at2"/>
<gene>
    <name evidence="3" type="ORF">SAMN05443529_1395</name>
</gene>
<organism evidence="3 4">
    <name type="scientific">Desulfosporosinus hippei DSM 8344</name>
    <dbReference type="NCBI Taxonomy" id="1121419"/>
    <lineage>
        <taxon>Bacteria</taxon>
        <taxon>Bacillati</taxon>
        <taxon>Bacillota</taxon>
        <taxon>Clostridia</taxon>
        <taxon>Eubacteriales</taxon>
        <taxon>Desulfitobacteriaceae</taxon>
        <taxon>Desulfosporosinus</taxon>
    </lineage>
</organism>
<dbReference type="CDD" id="cd00093">
    <property type="entry name" value="HTH_XRE"/>
    <property type="match status" value="1"/>
</dbReference>
<dbReference type="Pfam" id="PF01381">
    <property type="entry name" value="HTH_3"/>
    <property type="match status" value="1"/>
</dbReference>
<protein>
    <submittedName>
        <fullName evidence="3">Transcriptional regulator, contains XRE-family HTH domain</fullName>
    </submittedName>
</protein>
<keyword evidence="1" id="KW-0238">DNA-binding</keyword>
<dbReference type="SMART" id="SM00530">
    <property type="entry name" value="HTH_XRE"/>
    <property type="match status" value="1"/>
</dbReference>
<dbReference type="GO" id="GO:0003700">
    <property type="term" value="F:DNA-binding transcription factor activity"/>
    <property type="evidence" value="ECO:0007669"/>
    <property type="project" value="TreeGrafter"/>
</dbReference>
<sequence length="107" mass="12028">MSNDFFGGRLTQLRMAKGVSARDMSLSLGQSPGYINTIENRKGLPSMTMFFYICEYLGISPKEFFDDGNLHPTLQRELIEDLQALDGEQLTNIHAIVKGLKKAKETK</sequence>
<dbReference type="EMBL" id="FNCP01000039">
    <property type="protein sequence ID" value="SDI43708.1"/>
    <property type="molecule type" value="Genomic_DNA"/>
</dbReference>
<evidence type="ECO:0000313" key="3">
    <source>
        <dbReference type="EMBL" id="SDI43708.1"/>
    </source>
</evidence>
<dbReference type="PANTHER" id="PTHR46797">
    <property type="entry name" value="HTH-TYPE TRANSCRIPTIONAL REGULATOR"/>
    <property type="match status" value="1"/>
</dbReference>
<dbReference type="Gene3D" id="1.10.260.40">
    <property type="entry name" value="lambda repressor-like DNA-binding domains"/>
    <property type="match status" value="1"/>
</dbReference>
<name>A0A1G8KJY6_9FIRM</name>
<evidence type="ECO:0000256" key="1">
    <source>
        <dbReference type="ARBA" id="ARBA00023125"/>
    </source>
</evidence>
<dbReference type="RefSeq" id="WP_092335634.1">
    <property type="nucleotide sequence ID" value="NZ_FNCP01000039.1"/>
</dbReference>
<feature type="domain" description="HTH cro/C1-type" evidence="2">
    <location>
        <begin position="10"/>
        <end position="64"/>
    </location>
</feature>
<keyword evidence="4" id="KW-1185">Reference proteome</keyword>
<proteinExistence type="predicted"/>
<dbReference type="SUPFAM" id="SSF47413">
    <property type="entry name" value="lambda repressor-like DNA-binding domains"/>
    <property type="match status" value="1"/>
</dbReference>
<dbReference type="STRING" id="1121419.SAMN05443529_1395"/>
<dbReference type="Proteomes" id="UP000198656">
    <property type="component" value="Unassembled WGS sequence"/>
</dbReference>
<dbReference type="AlphaFoldDB" id="A0A1G8KJY6"/>
<dbReference type="InterPro" id="IPR010982">
    <property type="entry name" value="Lambda_DNA-bd_dom_sf"/>
</dbReference>
<dbReference type="PANTHER" id="PTHR46797:SF2">
    <property type="entry name" value="TRANSCRIPTIONAL REGULATOR"/>
    <property type="match status" value="1"/>
</dbReference>
<dbReference type="InterPro" id="IPR001387">
    <property type="entry name" value="Cro/C1-type_HTH"/>
</dbReference>
<dbReference type="PROSITE" id="PS50943">
    <property type="entry name" value="HTH_CROC1"/>
    <property type="match status" value="1"/>
</dbReference>
<reference evidence="4" key="1">
    <citation type="submission" date="2016-10" db="EMBL/GenBank/DDBJ databases">
        <authorList>
            <person name="Varghese N."/>
            <person name="Submissions S."/>
        </authorList>
    </citation>
    <scope>NUCLEOTIDE SEQUENCE [LARGE SCALE GENOMIC DNA]</scope>
    <source>
        <strain evidence="4">DSM 8344</strain>
    </source>
</reference>
<accession>A0A1G8KJY6</accession>
<dbReference type="GO" id="GO:0003677">
    <property type="term" value="F:DNA binding"/>
    <property type="evidence" value="ECO:0007669"/>
    <property type="project" value="UniProtKB-KW"/>
</dbReference>
<evidence type="ECO:0000259" key="2">
    <source>
        <dbReference type="PROSITE" id="PS50943"/>
    </source>
</evidence>
<dbReference type="GO" id="GO:0005829">
    <property type="term" value="C:cytosol"/>
    <property type="evidence" value="ECO:0007669"/>
    <property type="project" value="TreeGrafter"/>
</dbReference>
<dbReference type="InterPro" id="IPR050807">
    <property type="entry name" value="TransReg_Diox_bact_type"/>
</dbReference>